<accession>A0AAE3EA20</accession>
<evidence type="ECO:0000256" key="4">
    <source>
        <dbReference type="ARBA" id="ARBA00022825"/>
    </source>
</evidence>
<evidence type="ECO:0000256" key="1">
    <source>
        <dbReference type="ARBA" id="ARBA00009179"/>
    </source>
</evidence>
<gene>
    <name evidence="9" type="ORF">LKD81_06445</name>
</gene>
<keyword evidence="7" id="KW-0472">Membrane</keyword>
<evidence type="ECO:0000256" key="2">
    <source>
        <dbReference type="ARBA" id="ARBA00022670"/>
    </source>
</evidence>
<protein>
    <submittedName>
        <fullName evidence="9">S41 family peptidase</fullName>
    </submittedName>
</protein>
<dbReference type="InterPro" id="IPR004447">
    <property type="entry name" value="Peptidase_S41A"/>
</dbReference>
<keyword evidence="10" id="KW-1185">Reference proteome</keyword>
<dbReference type="CDD" id="cd07560">
    <property type="entry name" value="Peptidase_S41_CPP"/>
    <property type="match status" value="1"/>
</dbReference>
<dbReference type="InterPro" id="IPR029045">
    <property type="entry name" value="ClpP/crotonase-like_dom_sf"/>
</dbReference>
<feature type="domain" description="PDZ" evidence="8">
    <location>
        <begin position="97"/>
        <end position="179"/>
    </location>
</feature>
<evidence type="ECO:0000256" key="3">
    <source>
        <dbReference type="ARBA" id="ARBA00022801"/>
    </source>
</evidence>
<dbReference type="GO" id="GO:0006508">
    <property type="term" value="P:proteolysis"/>
    <property type="evidence" value="ECO:0007669"/>
    <property type="project" value="UniProtKB-KW"/>
</dbReference>
<dbReference type="RefSeq" id="WP_308453276.1">
    <property type="nucleotide sequence ID" value="NZ_JAJEQR010000014.1"/>
</dbReference>
<dbReference type="Pfam" id="PF03572">
    <property type="entry name" value="Peptidase_S41"/>
    <property type="match status" value="1"/>
</dbReference>
<keyword evidence="7" id="KW-0812">Transmembrane</keyword>
<feature type="region of interest" description="Disordered" evidence="6">
    <location>
        <begin position="372"/>
        <end position="412"/>
    </location>
</feature>
<dbReference type="GO" id="GO:0004175">
    <property type="term" value="F:endopeptidase activity"/>
    <property type="evidence" value="ECO:0007669"/>
    <property type="project" value="TreeGrafter"/>
</dbReference>
<dbReference type="Gene3D" id="2.30.42.10">
    <property type="match status" value="1"/>
</dbReference>
<dbReference type="GO" id="GO:0007165">
    <property type="term" value="P:signal transduction"/>
    <property type="evidence" value="ECO:0007669"/>
    <property type="project" value="TreeGrafter"/>
</dbReference>
<dbReference type="SMART" id="SM00228">
    <property type="entry name" value="PDZ"/>
    <property type="match status" value="1"/>
</dbReference>
<dbReference type="Gene3D" id="3.30.750.44">
    <property type="match status" value="1"/>
</dbReference>
<dbReference type="GO" id="GO:0030288">
    <property type="term" value="C:outer membrane-bounded periplasmic space"/>
    <property type="evidence" value="ECO:0007669"/>
    <property type="project" value="TreeGrafter"/>
</dbReference>
<organism evidence="9 10">
    <name type="scientific">Hominifimenecus microfluidus</name>
    <dbReference type="NCBI Taxonomy" id="2885348"/>
    <lineage>
        <taxon>Bacteria</taxon>
        <taxon>Bacillati</taxon>
        <taxon>Bacillota</taxon>
        <taxon>Clostridia</taxon>
        <taxon>Lachnospirales</taxon>
        <taxon>Lachnospiraceae</taxon>
        <taxon>Hominifimenecus</taxon>
    </lineage>
</organism>
<dbReference type="PANTHER" id="PTHR32060">
    <property type="entry name" value="TAIL-SPECIFIC PROTEASE"/>
    <property type="match status" value="1"/>
</dbReference>
<dbReference type="SUPFAM" id="SSF52096">
    <property type="entry name" value="ClpP/crotonase"/>
    <property type="match status" value="1"/>
</dbReference>
<keyword evidence="4 5" id="KW-0720">Serine protease</keyword>
<comment type="caution">
    <text evidence="9">The sequence shown here is derived from an EMBL/GenBank/DDBJ whole genome shotgun (WGS) entry which is preliminary data.</text>
</comment>
<dbReference type="SUPFAM" id="SSF50156">
    <property type="entry name" value="PDZ domain-like"/>
    <property type="match status" value="1"/>
</dbReference>
<dbReference type="CDD" id="cd06782">
    <property type="entry name" value="cpPDZ_CPP-like"/>
    <property type="match status" value="1"/>
</dbReference>
<dbReference type="SMART" id="SM00245">
    <property type="entry name" value="TSPc"/>
    <property type="match status" value="1"/>
</dbReference>
<dbReference type="Proteomes" id="UP001198182">
    <property type="component" value="Unassembled WGS sequence"/>
</dbReference>
<evidence type="ECO:0000256" key="7">
    <source>
        <dbReference type="SAM" id="Phobius"/>
    </source>
</evidence>
<dbReference type="NCBIfam" id="TIGR00225">
    <property type="entry name" value="prc"/>
    <property type="match status" value="1"/>
</dbReference>
<keyword evidence="2 5" id="KW-0645">Protease</keyword>
<name>A0AAE3EA20_9FIRM</name>
<dbReference type="PROSITE" id="PS50106">
    <property type="entry name" value="PDZ"/>
    <property type="match status" value="1"/>
</dbReference>
<dbReference type="Gene3D" id="3.90.226.10">
    <property type="entry name" value="2-enoyl-CoA Hydratase, Chain A, domain 1"/>
    <property type="match status" value="1"/>
</dbReference>
<dbReference type="AlphaFoldDB" id="A0AAE3EA20"/>
<keyword evidence="3 5" id="KW-0378">Hydrolase</keyword>
<evidence type="ECO:0000259" key="8">
    <source>
        <dbReference type="PROSITE" id="PS50106"/>
    </source>
</evidence>
<keyword evidence="7" id="KW-1133">Transmembrane helix</keyword>
<dbReference type="PANTHER" id="PTHR32060:SF30">
    <property type="entry name" value="CARBOXY-TERMINAL PROCESSING PROTEASE CTPA"/>
    <property type="match status" value="1"/>
</dbReference>
<evidence type="ECO:0000313" key="10">
    <source>
        <dbReference type="Proteomes" id="UP001198182"/>
    </source>
</evidence>
<evidence type="ECO:0000256" key="6">
    <source>
        <dbReference type="SAM" id="MobiDB-lite"/>
    </source>
</evidence>
<feature type="transmembrane region" description="Helical" evidence="7">
    <location>
        <begin position="7"/>
        <end position="31"/>
    </location>
</feature>
<sequence>MRRSRSGFFGGVITGAAGALLVTGIITGGLFPQKGSFSDTEYAVVQANDKLEEINKYIDDKFIFDTDSDTLSTAMLKGYISGLGDRYSAYYTEEEMEQVLQSLDGGYYGIGVQVEQQEDGSLRIVDVYSNSPAKESGLEAEDLIVGVSGIDVENMELETITSYIKGAEGTYVELTIRRGTTEFTVQVERRDVSKDTVHYRMLEDNIGYLQLTSFDEVSLEQLTGALLDLTGQGMTSLVLDLRDNPGGLLTSVVDIADIFLPKDEMVLYIEEKDGTQTEYRTENDASYDGPMVVLVNENSASAAEVLSGALKDHERATLIGTTTFGKGIVQSYYNLSDGSGLKITTAHYFTPAGHDIHGVGITPDIEVEQVATDGDQTSFGSDTAGDGSAGGSDTENENGEDAQLARAVEELR</sequence>
<dbReference type="InterPro" id="IPR036034">
    <property type="entry name" value="PDZ_sf"/>
</dbReference>
<dbReference type="Pfam" id="PF13180">
    <property type="entry name" value="PDZ_2"/>
    <property type="match status" value="1"/>
</dbReference>
<dbReference type="InterPro" id="IPR001478">
    <property type="entry name" value="PDZ"/>
</dbReference>
<dbReference type="InterPro" id="IPR005151">
    <property type="entry name" value="Tail-specific_protease"/>
</dbReference>
<reference evidence="9" key="1">
    <citation type="submission" date="2021-10" db="EMBL/GenBank/DDBJ databases">
        <title>Anaerobic single-cell dispensing facilitates the cultivation of human gut bacteria.</title>
        <authorList>
            <person name="Afrizal A."/>
        </authorList>
    </citation>
    <scope>NUCLEOTIDE SEQUENCE</scope>
    <source>
        <strain evidence="9">CLA-AA-H215</strain>
    </source>
</reference>
<dbReference type="GO" id="GO:0008236">
    <property type="term" value="F:serine-type peptidase activity"/>
    <property type="evidence" value="ECO:0007669"/>
    <property type="project" value="UniProtKB-KW"/>
</dbReference>
<evidence type="ECO:0000313" key="9">
    <source>
        <dbReference type="EMBL" id="MCC2230640.1"/>
    </source>
</evidence>
<dbReference type="EMBL" id="JAJEQR010000014">
    <property type="protein sequence ID" value="MCC2230640.1"/>
    <property type="molecule type" value="Genomic_DNA"/>
</dbReference>
<evidence type="ECO:0000256" key="5">
    <source>
        <dbReference type="RuleBase" id="RU004404"/>
    </source>
</evidence>
<proteinExistence type="inferred from homology"/>
<comment type="similarity">
    <text evidence="1 5">Belongs to the peptidase S41A family.</text>
</comment>